<keyword evidence="2" id="KW-1185">Reference proteome</keyword>
<organism evidence="1 2">
    <name type="scientific">Sphingomonas psychrolutea</name>
    <dbReference type="NCBI Taxonomy" id="1259676"/>
    <lineage>
        <taxon>Bacteria</taxon>
        <taxon>Pseudomonadati</taxon>
        <taxon>Pseudomonadota</taxon>
        <taxon>Alphaproteobacteria</taxon>
        <taxon>Sphingomonadales</taxon>
        <taxon>Sphingomonadaceae</taxon>
        <taxon>Sphingomonas</taxon>
    </lineage>
</organism>
<dbReference type="EMBL" id="BMDW01000005">
    <property type="protein sequence ID" value="GGA43064.1"/>
    <property type="molecule type" value="Genomic_DNA"/>
</dbReference>
<reference evidence="2" key="1">
    <citation type="journal article" date="2019" name="Int. J. Syst. Evol. Microbiol.">
        <title>The Global Catalogue of Microorganisms (GCM) 10K type strain sequencing project: providing services to taxonomists for standard genome sequencing and annotation.</title>
        <authorList>
            <consortium name="The Broad Institute Genomics Platform"/>
            <consortium name="The Broad Institute Genome Sequencing Center for Infectious Disease"/>
            <person name="Wu L."/>
            <person name="Ma J."/>
        </authorList>
    </citation>
    <scope>NUCLEOTIDE SEQUENCE [LARGE SCALE GENOMIC DNA]</scope>
    <source>
        <strain evidence="2">CGMCC 1.10106</strain>
    </source>
</reference>
<proteinExistence type="predicted"/>
<accession>A0ABQ1GGB9</accession>
<protein>
    <submittedName>
        <fullName evidence="1">Uncharacterized protein</fullName>
    </submittedName>
</protein>
<evidence type="ECO:0000313" key="2">
    <source>
        <dbReference type="Proteomes" id="UP000618591"/>
    </source>
</evidence>
<comment type="caution">
    <text evidence="1">The sequence shown here is derived from an EMBL/GenBank/DDBJ whole genome shotgun (WGS) entry which is preliminary data.</text>
</comment>
<name>A0ABQ1GGB9_9SPHN</name>
<gene>
    <name evidence="1" type="ORF">GCM10011395_11670</name>
</gene>
<sequence length="59" mass="6000">MEAVLVDPDVGVGVGVELGVGVGVGVGETTATLLVVLPFAPQPPRLRINASPVIDPKWP</sequence>
<evidence type="ECO:0000313" key="1">
    <source>
        <dbReference type="EMBL" id="GGA43064.1"/>
    </source>
</evidence>
<dbReference type="Proteomes" id="UP000618591">
    <property type="component" value="Unassembled WGS sequence"/>
</dbReference>